<name>A0AAX4I154_9PEZI</name>
<protein>
    <submittedName>
        <fullName evidence="1">Uncharacterized protein</fullName>
    </submittedName>
</protein>
<evidence type="ECO:0000313" key="2">
    <source>
        <dbReference type="Proteomes" id="UP001322277"/>
    </source>
</evidence>
<dbReference type="GeneID" id="87938453"/>
<dbReference type="AlphaFoldDB" id="A0AAX4I154"/>
<gene>
    <name evidence="1" type="ORF">CDEST_01950</name>
</gene>
<organism evidence="1 2">
    <name type="scientific">Colletotrichum destructivum</name>
    <dbReference type="NCBI Taxonomy" id="34406"/>
    <lineage>
        <taxon>Eukaryota</taxon>
        <taxon>Fungi</taxon>
        <taxon>Dikarya</taxon>
        <taxon>Ascomycota</taxon>
        <taxon>Pezizomycotina</taxon>
        <taxon>Sordariomycetes</taxon>
        <taxon>Hypocreomycetidae</taxon>
        <taxon>Glomerellales</taxon>
        <taxon>Glomerellaceae</taxon>
        <taxon>Colletotrichum</taxon>
        <taxon>Colletotrichum destructivum species complex</taxon>
    </lineage>
</organism>
<dbReference type="Proteomes" id="UP001322277">
    <property type="component" value="Chromosome 1"/>
</dbReference>
<dbReference type="KEGG" id="cdet:87938453"/>
<proteinExistence type="predicted"/>
<dbReference type="RefSeq" id="XP_062774160.1">
    <property type="nucleotide sequence ID" value="XM_062918109.1"/>
</dbReference>
<dbReference type="EMBL" id="CP137305">
    <property type="protein sequence ID" value="WQF76936.1"/>
    <property type="molecule type" value="Genomic_DNA"/>
</dbReference>
<keyword evidence="2" id="KW-1185">Reference proteome</keyword>
<accession>A0AAX4I154</accession>
<reference evidence="2" key="1">
    <citation type="journal article" date="2023" name="bioRxiv">
        <title>Complete genome of the Medicago anthracnose fungus, Colletotrichum destructivum, reveals a mini-chromosome-like region within a core chromosome.</title>
        <authorList>
            <person name="Lapalu N."/>
            <person name="Simon A."/>
            <person name="Lu A."/>
            <person name="Plaumann P.-L."/>
            <person name="Amselem J."/>
            <person name="Pigne S."/>
            <person name="Auger A."/>
            <person name="Koch C."/>
            <person name="Dallery J.-F."/>
            <person name="O'Connell R.J."/>
        </authorList>
    </citation>
    <scope>NUCLEOTIDE SEQUENCE [LARGE SCALE GENOMIC DNA]</scope>
    <source>
        <strain evidence="2">CBS 520.97</strain>
    </source>
</reference>
<evidence type="ECO:0000313" key="1">
    <source>
        <dbReference type="EMBL" id="WQF76936.1"/>
    </source>
</evidence>
<sequence length="146" mass="16449">MTSRNLTKKQEIAVMDFISFLFSCPEAKRNGFALLGKDLKGLLKNRNAPSYVALRSLEFSDNHSHYELHECLTSPDQKFDRNSKEHRVGDVTINISGCLTKHGVTQVTGFGWLFHLSNSVLTTMALVYMEGKLSVQMLEIKDHGCL</sequence>